<dbReference type="NCBIfam" id="NF006553">
    <property type="entry name" value="PRK09052.1"/>
    <property type="match status" value="1"/>
</dbReference>
<keyword evidence="3 7" id="KW-0808">Transferase</keyword>
<feature type="active site" description="Proton acceptor" evidence="6">
    <location>
        <position position="354"/>
    </location>
</feature>
<evidence type="ECO:0000256" key="3">
    <source>
        <dbReference type="ARBA" id="ARBA00022679"/>
    </source>
</evidence>
<dbReference type="InterPro" id="IPR020610">
    <property type="entry name" value="Thiolase_AS"/>
</dbReference>
<evidence type="ECO:0000259" key="9">
    <source>
        <dbReference type="Pfam" id="PF02803"/>
    </source>
</evidence>
<keyword evidence="4 7" id="KW-0012">Acyltransferase</keyword>
<dbReference type="EC" id="2.3.1.16" evidence="5"/>
<protein>
    <recommendedName>
        <fullName evidence="5">acetyl-CoA C-acyltransferase</fullName>
        <ecNumber evidence="5">2.3.1.16</ecNumber>
    </recommendedName>
</protein>
<dbReference type="PROSITE" id="PS00098">
    <property type="entry name" value="THIOLASE_1"/>
    <property type="match status" value="1"/>
</dbReference>
<proteinExistence type="inferred from homology"/>
<organism evidence="10 11">
    <name type="scientific">Duganella rivi</name>
    <dbReference type="NCBI Taxonomy" id="2666083"/>
    <lineage>
        <taxon>Bacteria</taxon>
        <taxon>Pseudomonadati</taxon>
        <taxon>Pseudomonadota</taxon>
        <taxon>Betaproteobacteria</taxon>
        <taxon>Burkholderiales</taxon>
        <taxon>Oxalobacteraceae</taxon>
        <taxon>Telluria group</taxon>
        <taxon>Duganella</taxon>
    </lineage>
</organism>
<dbReference type="FunFam" id="3.40.47.10:FF:000010">
    <property type="entry name" value="Acetyl-CoA acetyltransferase (Thiolase)"/>
    <property type="match status" value="1"/>
</dbReference>
<dbReference type="EMBL" id="WWCK01000008">
    <property type="protein sequence ID" value="MYM70163.1"/>
    <property type="molecule type" value="Genomic_DNA"/>
</dbReference>
<dbReference type="GO" id="GO:0003988">
    <property type="term" value="F:acetyl-CoA C-acyltransferase activity"/>
    <property type="evidence" value="ECO:0007669"/>
    <property type="project" value="UniProtKB-EC"/>
</dbReference>
<feature type="domain" description="Thiolase C-terminal" evidence="9">
    <location>
        <begin position="275"/>
        <end position="397"/>
    </location>
</feature>
<dbReference type="InterPro" id="IPR020616">
    <property type="entry name" value="Thiolase_N"/>
</dbReference>
<dbReference type="NCBIfam" id="TIGR01930">
    <property type="entry name" value="AcCoA-C-Actrans"/>
    <property type="match status" value="1"/>
</dbReference>
<dbReference type="PANTHER" id="PTHR43853">
    <property type="entry name" value="3-KETOACYL-COA THIOLASE, PEROXISOMAL"/>
    <property type="match status" value="1"/>
</dbReference>
<comment type="similarity">
    <text evidence="2 7">Belongs to the thiolase-like superfamily. Thiolase family.</text>
</comment>
<dbReference type="AlphaFoldDB" id="A0A7X4KF59"/>
<dbReference type="CDD" id="cd00751">
    <property type="entry name" value="thiolase"/>
    <property type="match status" value="1"/>
</dbReference>
<evidence type="ECO:0000313" key="10">
    <source>
        <dbReference type="EMBL" id="MYM70163.1"/>
    </source>
</evidence>
<name>A0A7X4KF59_9BURK</name>
<dbReference type="Gene3D" id="3.40.47.10">
    <property type="match status" value="1"/>
</dbReference>
<evidence type="ECO:0000256" key="5">
    <source>
        <dbReference type="ARBA" id="ARBA00024073"/>
    </source>
</evidence>
<feature type="domain" description="Thiolase N-terminal" evidence="8">
    <location>
        <begin position="9"/>
        <end position="267"/>
    </location>
</feature>
<dbReference type="InterPro" id="IPR020613">
    <property type="entry name" value="Thiolase_CS"/>
</dbReference>
<gene>
    <name evidence="10" type="ORF">GTP45_25650</name>
</gene>
<dbReference type="PROSITE" id="PS00099">
    <property type="entry name" value="THIOLASE_3"/>
    <property type="match status" value="1"/>
</dbReference>
<dbReference type="Proteomes" id="UP000450012">
    <property type="component" value="Unassembled WGS sequence"/>
</dbReference>
<dbReference type="PANTHER" id="PTHR43853:SF21">
    <property type="entry name" value="STEROID 3-KETOACYL-COA THIOLASE"/>
    <property type="match status" value="1"/>
</dbReference>
<dbReference type="InterPro" id="IPR002155">
    <property type="entry name" value="Thiolase"/>
</dbReference>
<comment type="caution">
    <text evidence="10">The sequence shown here is derived from an EMBL/GenBank/DDBJ whole genome shotgun (WGS) entry which is preliminary data.</text>
</comment>
<dbReference type="GO" id="GO:0010124">
    <property type="term" value="P:phenylacetate catabolic process"/>
    <property type="evidence" value="ECO:0007669"/>
    <property type="project" value="TreeGrafter"/>
</dbReference>
<dbReference type="Pfam" id="PF00108">
    <property type="entry name" value="Thiolase_N"/>
    <property type="match status" value="1"/>
</dbReference>
<evidence type="ECO:0000259" key="8">
    <source>
        <dbReference type="Pfam" id="PF00108"/>
    </source>
</evidence>
<feature type="active site" description="Proton acceptor" evidence="6">
    <location>
        <position position="384"/>
    </location>
</feature>
<dbReference type="InterPro" id="IPR050215">
    <property type="entry name" value="Thiolase-like_sf_Thiolase"/>
</dbReference>
<dbReference type="InterPro" id="IPR020615">
    <property type="entry name" value="Thiolase_acyl_enz_int_AS"/>
</dbReference>
<dbReference type="Pfam" id="PF02803">
    <property type="entry name" value="Thiolase_C"/>
    <property type="match status" value="1"/>
</dbReference>
<evidence type="ECO:0000256" key="6">
    <source>
        <dbReference type="PIRSR" id="PIRSR000429-1"/>
    </source>
</evidence>
<dbReference type="PIRSF" id="PIRSF000429">
    <property type="entry name" value="Ac-CoA_Ac_transf"/>
    <property type="match status" value="1"/>
</dbReference>
<dbReference type="PROSITE" id="PS00737">
    <property type="entry name" value="THIOLASE_2"/>
    <property type="match status" value="1"/>
</dbReference>
<evidence type="ECO:0000256" key="2">
    <source>
        <dbReference type="ARBA" id="ARBA00010982"/>
    </source>
</evidence>
<dbReference type="InterPro" id="IPR020617">
    <property type="entry name" value="Thiolase_C"/>
</dbReference>
<accession>A0A7X4KF59</accession>
<evidence type="ECO:0000256" key="7">
    <source>
        <dbReference type="RuleBase" id="RU003557"/>
    </source>
</evidence>
<sequence length="398" mass="41839">MSKQVQDAYIVAATRTPIGKAPRGMFNKTRPDDLLVRVIQSALAQAPGLDPALITDAIIGCSFPEAEQGFNIARQSVLLAGLPRTVGGVTINRYCASGITALAMAADRIRVGEADVMLAGGVESMSMVPMMGIKPSMNMNMFTDDNVGMAYGMGLTAEKVAEQWKVSREDQDAFSVESHRRAIAAQQAGFFKDETTPVEIITRTPDLATGEIKVKTRTVDTDEGARPETSMETLGKLKPVFAAKGSVTAGNSSQMSDGAGALLVVSEKILKQHNLTPLAKFSSFAVKGVPPEIMGIGPKFAIPDACKAAGITQDQLDWIELNEAFAAQALAVVRDLGLDPAKVNPMGGAIALGHPLGATGAIRAATVVHALRRNNLKYGMVTMCVGAGMGAAGIIERV</sequence>
<keyword evidence="11" id="KW-1185">Reference proteome</keyword>
<dbReference type="RefSeq" id="WP_161016662.1">
    <property type="nucleotide sequence ID" value="NZ_WWCK01000008.1"/>
</dbReference>
<evidence type="ECO:0000313" key="11">
    <source>
        <dbReference type="Proteomes" id="UP000450012"/>
    </source>
</evidence>
<reference evidence="10 11" key="1">
    <citation type="submission" date="2019-12" db="EMBL/GenBank/DDBJ databases">
        <title>Novel species isolated from a subtropical stream in China.</title>
        <authorList>
            <person name="Lu H."/>
        </authorList>
    </citation>
    <scope>NUCLEOTIDE SEQUENCE [LARGE SCALE GENOMIC DNA]</scope>
    <source>
        <strain evidence="10 11">FT55W</strain>
    </source>
</reference>
<dbReference type="SUPFAM" id="SSF53901">
    <property type="entry name" value="Thiolase-like"/>
    <property type="match status" value="2"/>
</dbReference>
<evidence type="ECO:0000256" key="4">
    <source>
        <dbReference type="ARBA" id="ARBA00023315"/>
    </source>
</evidence>
<dbReference type="InterPro" id="IPR016039">
    <property type="entry name" value="Thiolase-like"/>
</dbReference>
<dbReference type="GO" id="GO:0006635">
    <property type="term" value="P:fatty acid beta-oxidation"/>
    <property type="evidence" value="ECO:0007669"/>
    <property type="project" value="TreeGrafter"/>
</dbReference>
<comment type="pathway">
    <text evidence="1">Lipid metabolism.</text>
</comment>
<evidence type="ECO:0000256" key="1">
    <source>
        <dbReference type="ARBA" id="ARBA00005189"/>
    </source>
</evidence>
<feature type="active site" description="Acyl-thioester intermediate" evidence="6">
    <location>
        <position position="95"/>
    </location>
</feature>
<dbReference type="GO" id="GO:0005737">
    <property type="term" value="C:cytoplasm"/>
    <property type="evidence" value="ECO:0007669"/>
    <property type="project" value="UniProtKB-ARBA"/>
</dbReference>